<evidence type="ECO:0000313" key="2">
    <source>
        <dbReference type="EMBL" id="AXG80101.1"/>
    </source>
</evidence>
<gene>
    <name evidence="2" type="ORF">DVK44_23300</name>
</gene>
<dbReference type="OrthoDB" id="4312411at2"/>
<feature type="region of interest" description="Disordered" evidence="1">
    <location>
        <begin position="125"/>
        <end position="144"/>
    </location>
</feature>
<sequence length="263" mass="27234">MRGSASVTVLPSSRRARGAALPVAICLGLAAVLTACGEDPDEGTNGVGKLSATEIEKKAKAAADTAGAVRLSGALVSGGETYKLNMRLKQNGALGSVISKNSTFQLLRIEDTLYLKADAGFWSHTDGKSGEESAKPSAGDSEAAGKLGDKYVKVPEEDPAYKQLTGFTDMEVLLGGILSLHGELNKGERDRIGGLRTIKISGSAGDGGTLDIALQGEPYPVQLVRAGNAGTLTLADWGKDFELTAPAKNQIVDYGSQLPKTGE</sequence>
<protein>
    <recommendedName>
        <fullName evidence="4">Lipoprotein</fullName>
    </recommendedName>
</protein>
<evidence type="ECO:0000256" key="1">
    <source>
        <dbReference type="SAM" id="MobiDB-lite"/>
    </source>
</evidence>
<proteinExistence type="predicted"/>
<evidence type="ECO:0000313" key="3">
    <source>
        <dbReference type="Proteomes" id="UP000253868"/>
    </source>
</evidence>
<reference evidence="3" key="1">
    <citation type="submission" date="2018-07" db="EMBL/GenBank/DDBJ databases">
        <authorList>
            <person name="Zhao J."/>
        </authorList>
    </citation>
    <scope>NUCLEOTIDE SEQUENCE [LARGE SCALE GENOMIC DNA]</scope>
    <source>
        <strain evidence="3">GSSD-12</strain>
    </source>
</reference>
<evidence type="ECO:0008006" key="4">
    <source>
        <dbReference type="Google" id="ProtNLM"/>
    </source>
</evidence>
<accession>A0A345HTS7</accession>
<dbReference type="Proteomes" id="UP000253868">
    <property type="component" value="Chromosome"/>
</dbReference>
<dbReference type="KEGG" id="spad:DVK44_23300"/>
<name>A0A345HTS7_9ACTN</name>
<dbReference type="EMBL" id="CP031194">
    <property type="protein sequence ID" value="AXG80101.1"/>
    <property type="molecule type" value="Genomic_DNA"/>
</dbReference>
<feature type="compositionally biased region" description="Basic and acidic residues" evidence="1">
    <location>
        <begin position="125"/>
        <end position="134"/>
    </location>
</feature>
<keyword evidence="3" id="KW-1185">Reference proteome</keyword>
<dbReference type="AlphaFoldDB" id="A0A345HTS7"/>
<organism evidence="2 3">
    <name type="scientific">Streptomyces paludis</name>
    <dbReference type="NCBI Taxonomy" id="2282738"/>
    <lineage>
        <taxon>Bacteria</taxon>
        <taxon>Bacillati</taxon>
        <taxon>Actinomycetota</taxon>
        <taxon>Actinomycetes</taxon>
        <taxon>Kitasatosporales</taxon>
        <taxon>Streptomycetaceae</taxon>
        <taxon>Streptomyces</taxon>
    </lineage>
</organism>